<dbReference type="KEGG" id="bcau:I6G59_14545"/>
<evidence type="ECO:0000256" key="1">
    <source>
        <dbReference type="SAM" id="MobiDB-lite"/>
    </source>
</evidence>
<name>A0A7T2TG34_9MICO</name>
<dbReference type="Proteomes" id="UP000594979">
    <property type="component" value="Chromosome"/>
</dbReference>
<feature type="region of interest" description="Disordered" evidence="1">
    <location>
        <begin position="88"/>
        <end position="109"/>
    </location>
</feature>
<proteinExistence type="predicted"/>
<sequence>MNLHLDRSPRVRRRVGSSRLRVGPDGITLAYANSSDVQACLVRSPASAPSPTTTAPVRTGSTTASAVAVPPATGTTVRILGTPTTASASIAVHPGDGSPDGPHLRIPLPTAPAVGSARWRL</sequence>
<gene>
    <name evidence="2" type="ORF">I6G59_14545</name>
</gene>
<dbReference type="EMBL" id="CP065682">
    <property type="protein sequence ID" value="QPS33159.1"/>
    <property type="molecule type" value="Genomic_DNA"/>
</dbReference>
<organism evidence="2 3">
    <name type="scientific">Brevibacterium casei</name>
    <dbReference type="NCBI Taxonomy" id="33889"/>
    <lineage>
        <taxon>Bacteria</taxon>
        <taxon>Bacillati</taxon>
        <taxon>Actinomycetota</taxon>
        <taxon>Actinomycetes</taxon>
        <taxon>Micrococcales</taxon>
        <taxon>Brevibacteriaceae</taxon>
        <taxon>Brevibacterium</taxon>
    </lineage>
</organism>
<dbReference type="RefSeq" id="WP_131247825.1">
    <property type="nucleotide sequence ID" value="NZ_CP065682.1"/>
</dbReference>
<dbReference type="AlphaFoldDB" id="A0A7T2TG34"/>
<feature type="region of interest" description="Disordered" evidence="1">
    <location>
        <begin position="44"/>
        <end position="67"/>
    </location>
</feature>
<evidence type="ECO:0000313" key="2">
    <source>
        <dbReference type="EMBL" id="QPS33159.1"/>
    </source>
</evidence>
<accession>A0A7T2TG34</accession>
<evidence type="ECO:0000313" key="3">
    <source>
        <dbReference type="Proteomes" id="UP000594979"/>
    </source>
</evidence>
<protein>
    <submittedName>
        <fullName evidence="2">Uncharacterized protein</fullName>
    </submittedName>
</protein>
<reference evidence="2 3" key="1">
    <citation type="submission" date="2020-12" db="EMBL/GenBank/DDBJ databases">
        <title>FDA dAtabase for Regulatory Grade micrObial Sequences (FDA-ARGOS): Supporting development and validation of Infectious Disease Dx tests.</title>
        <authorList>
            <person name="Sproer C."/>
            <person name="Gronow S."/>
            <person name="Severitt S."/>
            <person name="Schroder I."/>
            <person name="Tallon L."/>
            <person name="Sadzewicz L."/>
            <person name="Zhao X."/>
            <person name="Boylan J."/>
            <person name="Ott S."/>
            <person name="Bowen H."/>
            <person name="Vavikolanu K."/>
            <person name="Mehta A."/>
            <person name="Aluvathingal J."/>
            <person name="Nadendla S."/>
            <person name="Lowell S."/>
            <person name="Myers T."/>
            <person name="Yan Y."/>
            <person name="Sichtig H."/>
        </authorList>
    </citation>
    <scope>NUCLEOTIDE SEQUENCE [LARGE SCALE GENOMIC DNA]</scope>
    <source>
        <strain evidence="2 3">FDAARGOS_902</strain>
    </source>
</reference>